<dbReference type="PATRIC" id="fig|1807.13.peg.972"/>
<organism evidence="1 2">
    <name type="scientific">Mycolicibacterium obuense</name>
    <dbReference type="NCBI Taxonomy" id="1807"/>
    <lineage>
        <taxon>Bacteria</taxon>
        <taxon>Bacillati</taxon>
        <taxon>Actinomycetota</taxon>
        <taxon>Actinomycetes</taxon>
        <taxon>Mycobacteriales</taxon>
        <taxon>Mycobacteriaceae</taxon>
        <taxon>Mycolicibacterium</taxon>
    </lineage>
</organism>
<sequence>MIHSNDRHHPIRREHLKHFVVIGFRERPIFDDAGVTCHLDDERVIIRSRRTKQGALSCHCSIVADAVYYTHAAFAVVHNPPGPRAKVPFLRD</sequence>
<dbReference type="Proteomes" id="UP000034150">
    <property type="component" value="Unassembled WGS sequence"/>
</dbReference>
<gene>
    <name evidence="1" type="ORF">WN67_00820</name>
</gene>
<dbReference type="AlphaFoldDB" id="A0A0M2K368"/>
<protein>
    <submittedName>
        <fullName evidence="1">Uncharacterized protein</fullName>
    </submittedName>
</protein>
<reference evidence="1 2" key="1">
    <citation type="journal article" date="2015" name="Genome Announc.">
        <title>Draft Genome Sequence of Mycobacterium obuense Strain UC1, Isolated from Patient Sputum.</title>
        <authorList>
            <person name="Greninger A.L."/>
            <person name="Cunningham G."/>
            <person name="Hsu E.D."/>
            <person name="Yu J.M."/>
            <person name="Chiu C.Y."/>
            <person name="Miller S."/>
        </authorList>
    </citation>
    <scope>NUCLEOTIDE SEQUENCE [LARGE SCALE GENOMIC DNA]</scope>
    <source>
        <strain evidence="1 2">UC1</strain>
    </source>
</reference>
<proteinExistence type="predicted"/>
<dbReference type="EMBL" id="LAUZ02000007">
    <property type="protein sequence ID" value="KKF03816.1"/>
    <property type="molecule type" value="Genomic_DNA"/>
</dbReference>
<name>A0A0M2K368_9MYCO</name>
<keyword evidence="2" id="KW-1185">Reference proteome</keyword>
<evidence type="ECO:0000313" key="2">
    <source>
        <dbReference type="Proteomes" id="UP000034150"/>
    </source>
</evidence>
<evidence type="ECO:0000313" key="1">
    <source>
        <dbReference type="EMBL" id="KKF03816.1"/>
    </source>
</evidence>
<comment type="caution">
    <text evidence="1">The sequence shown here is derived from an EMBL/GenBank/DDBJ whole genome shotgun (WGS) entry which is preliminary data.</text>
</comment>
<accession>A0A0M2K368</accession>